<dbReference type="EMBL" id="JNBR01000075">
    <property type="protein sequence ID" value="OQR99065.1"/>
    <property type="molecule type" value="Genomic_DNA"/>
</dbReference>
<dbReference type="Proteomes" id="UP000243579">
    <property type="component" value="Unassembled WGS sequence"/>
</dbReference>
<dbReference type="AlphaFoldDB" id="A0A1V9ZM51"/>
<organism evidence="1 2">
    <name type="scientific">Achlya hypogyna</name>
    <name type="common">Oomycete</name>
    <name type="synonym">Protoachlya hypogyna</name>
    <dbReference type="NCBI Taxonomy" id="1202772"/>
    <lineage>
        <taxon>Eukaryota</taxon>
        <taxon>Sar</taxon>
        <taxon>Stramenopiles</taxon>
        <taxon>Oomycota</taxon>
        <taxon>Saprolegniomycetes</taxon>
        <taxon>Saprolegniales</taxon>
        <taxon>Achlyaceae</taxon>
        <taxon>Achlya</taxon>
    </lineage>
</organism>
<sequence length="291" mass="32023">MDGVLADADPAAAMGRFLEETPGDFVLHVFRPMVCFVLQLPMESNLVDVLKEFMDGAALGRRGSLVRIAMEELGNVMALRTGDDTGILAAINTYLDIFPLTENDTACLANLMLNIKLSKSYKRKLLQLVAQSALYDDAKRDFFLVVMQNSHLSGIREQAIKFLDDLDIVNPIPLQALAHQLRDKSKRVQRLVFSTLLAVEPSLSLLHIAHLIVKMLIAHLSASTLAPTIGLLCLISADSPADRDKLRHLLVIYCTWPQHSLEAACTKLLALDPYSSPTLQALVREAIAALV</sequence>
<keyword evidence="2" id="KW-1185">Reference proteome</keyword>
<evidence type="ECO:0000313" key="1">
    <source>
        <dbReference type="EMBL" id="OQR99065.1"/>
    </source>
</evidence>
<gene>
    <name evidence="1" type="ORF">ACHHYP_07404</name>
</gene>
<dbReference type="OrthoDB" id="74491at2759"/>
<accession>A0A1V9ZM51</accession>
<evidence type="ECO:0000313" key="2">
    <source>
        <dbReference type="Proteomes" id="UP000243579"/>
    </source>
</evidence>
<reference evidence="1 2" key="1">
    <citation type="journal article" date="2014" name="Genome Biol. Evol.">
        <title>The secreted proteins of Achlya hypogyna and Thraustotheca clavata identify the ancestral oomycete secretome and reveal gene acquisitions by horizontal gene transfer.</title>
        <authorList>
            <person name="Misner I."/>
            <person name="Blouin N."/>
            <person name="Leonard G."/>
            <person name="Richards T.A."/>
            <person name="Lane C.E."/>
        </authorList>
    </citation>
    <scope>NUCLEOTIDE SEQUENCE [LARGE SCALE GENOMIC DNA]</scope>
    <source>
        <strain evidence="1 2">ATCC 48635</strain>
    </source>
</reference>
<name>A0A1V9ZM51_ACHHY</name>
<proteinExistence type="predicted"/>
<evidence type="ECO:0008006" key="3">
    <source>
        <dbReference type="Google" id="ProtNLM"/>
    </source>
</evidence>
<protein>
    <recommendedName>
        <fullName evidence="3">Symplekin C-terminal domain-containing protein</fullName>
    </recommendedName>
</protein>
<comment type="caution">
    <text evidence="1">The sequence shown here is derived from an EMBL/GenBank/DDBJ whole genome shotgun (WGS) entry which is preliminary data.</text>
</comment>